<evidence type="ECO:0000256" key="7">
    <source>
        <dbReference type="SAM" id="MobiDB-lite"/>
    </source>
</evidence>
<dbReference type="Gene3D" id="1.20.5.1160">
    <property type="entry name" value="Vasodilator-stimulated phosphoprotein"/>
    <property type="match status" value="1"/>
</dbReference>
<dbReference type="PROSITE" id="PS51842">
    <property type="entry name" value="IF_ROD_2"/>
    <property type="match status" value="1"/>
</dbReference>
<dbReference type="Proteomes" id="UP000694523">
    <property type="component" value="Unplaced"/>
</dbReference>
<dbReference type="GO" id="GO:0005737">
    <property type="term" value="C:cytoplasm"/>
    <property type="evidence" value="ECO:0007669"/>
    <property type="project" value="UniProtKB-SubCell"/>
</dbReference>
<dbReference type="Gene3D" id="1.20.5.500">
    <property type="entry name" value="Single helix bin"/>
    <property type="match status" value="1"/>
</dbReference>
<sequence length="557" mass="62740">MSSHGFDHFYPTTYKRRVVGLDARYGGGVGSRSTYSIVSSYSSVPLSAPATAAVTDFHLDQAAQVSSEFKVLRTQEKAELQDLNDRFVSFVDRVHDLEQQNKLLETELLILRQRQTQPSNLKALYEQEVRQLRAVFDAAQGEKQAAQDHKDQLENVYHKMQQQYEGEVLAREDAEGRLMDARKRADDTALGQTELEKKVGNLLDELDFLKHVCESEIAEIQSQIQYTAEVAVEMEAAKPDLSASLRDIRAQYEKLAQHNLQSAEEWFTSKMKVMTVGGARDTESARSAKDEAGEYRRALSARSLEIDACREMNQALENQIQDVEEKQSAEIQELQDTINQLEDDLSANKADMARYMRDYQELLNVKMALDIEIAAYRKLLEGEESRLNVSAPPHSAYSQATLYSPSFGRRAHLSSAPPLLLSYPRWYASPISTEEIISASHAQQEQASPPQELEEDAEGGEEGEREEERESEEKEGECEEKEGDEDGHCGDVEDGAESKGEKEEGKEEPEDAGDENLQKSQRNPNLNVLAMDLCHVPVILKLQDPKIACFIRTSKRA</sequence>
<dbReference type="InterPro" id="IPR018039">
    <property type="entry name" value="IF_conserved"/>
</dbReference>
<feature type="compositionally biased region" description="Basic and acidic residues" evidence="7">
    <location>
        <begin position="486"/>
        <end position="505"/>
    </location>
</feature>
<comment type="subcellular location">
    <subcellularLocation>
        <location evidence="1">Cytoplasm</location>
    </subcellularLocation>
</comment>
<feature type="compositionally biased region" description="Acidic residues" evidence="7">
    <location>
        <begin position="452"/>
        <end position="465"/>
    </location>
</feature>
<dbReference type="GO" id="GO:0033693">
    <property type="term" value="P:neurofilament bundle assembly"/>
    <property type="evidence" value="ECO:0007669"/>
    <property type="project" value="TreeGrafter"/>
</dbReference>
<feature type="coiled-coil region" evidence="6">
    <location>
        <begin position="80"/>
        <end position="163"/>
    </location>
</feature>
<evidence type="ECO:0000256" key="4">
    <source>
        <dbReference type="ARBA" id="ARBA00023054"/>
    </source>
</evidence>
<evidence type="ECO:0000256" key="5">
    <source>
        <dbReference type="RuleBase" id="RU000685"/>
    </source>
</evidence>
<evidence type="ECO:0000256" key="2">
    <source>
        <dbReference type="ARBA" id="ARBA00022490"/>
    </source>
</evidence>
<protein>
    <submittedName>
        <fullName evidence="9">Neurofilament, light polypeptide b</fullName>
    </submittedName>
</protein>
<keyword evidence="2" id="KW-0963">Cytoplasm</keyword>
<dbReference type="Pfam" id="PF00038">
    <property type="entry name" value="Filament"/>
    <property type="match status" value="1"/>
</dbReference>
<dbReference type="FunFam" id="1.20.5.1160:FF:000001">
    <property type="entry name" value="Keratin type II"/>
    <property type="match status" value="1"/>
</dbReference>
<feature type="domain" description="IF rod" evidence="8">
    <location>
        <begin position="76"/>
        <end position="387"/>
    </location>
</feature>
<dbReference type="GO" id="GO:0099160">
    <property type="term" value="C:postsynaptic intermediate filament cytoskeleton"/>
    <property type="evidence" value="ECO:0007669"/>
    <property type="project" value="TreeGrafter"/>
</dbReference>
<evidence type="ECO:0000259" key="8">
    <source>
        <dbReference type="PROSITE" id="PS51842"/>
    </source>
</evidence>
<keyword evidence="3 5" id="KW-0403">Intermediate filament</keyword>
<dbReference type="PANTHER" id="PTHR45652:SF8">
    <property type="entry name" value="NEUROFILAMENT LIGHT POLYPEPTIDE"/>
    <property type="match status" value="1"/>
</dbReference>
<comment type="similarity">
    <text evidence="5">Belongs to the intermediate filament family.</text>
</comment>
<dbReference type="AlphaFoldDB" id="A0A8C6WXT8"/>
<dbReference type="SUPFAM" id="SSF64593">
    <property type="entry name" value="Intermediate filament protein, coiled coil region"/>
    <property type="match status" value="2"/>
</dbReference>
<dbReference type="Ensembl" id="ENSNMLT00000044362.1">
    <property type="protein sequence ID" value="ENSNMLP00000039866.1"/>
    <property type="gene ID" value="ENSNMLG00000024546.1"/>
</dbReference>
<dbReference type="GO" id="GO:0030424">
    <property type="term" value="C:axon"/>
    <property type="evidence" value="ECO:0007669"/>
    <property type="project" value="TreeGrafter"/>
</dbReference>
<dbReference type="GO" id="GO:0099184">
    <property type="term" value="F:structural constituent of postsynaptic intermediate filament cytoskeleton"/>
    <property type="evidence" value="ECO:0007669"/>
    <property type="project" value="TreeGrafter"/>
</dbReference>
<feature type="coiled-coil region" evidence="6">
    <location>
        <begin position="306"/>
        <end position="358"/>
    </location>
</feature>
<reference evidence="9" key="1">
    <citation type="submission" date="2025-08" db="UniProtKB">
        <authorList>
            <consortium name="Ensembl"/>
        </authorList>
    </citation>
    <scope>IDENTIFICATION</scope>
</reference>
<dbReference type="Gene3D" id="1.20.5.170">
    <property type="match status" value="1"/>
</dbReference>
<feature type="region of interest" description="Disordered" evidence="7">
    <location>
        <begin position="439"/>
        <end position="523"/>
    </location>
</feature>
<dbReference type="GO" id="GO:0005882">
    <property type="term" value="C:intermediate filament"/>
    <property type="evidence" value="ECO:0007669"/>
    <property type="project" value="UniProtKB-KW"/>
</dbReference>
<evidence type="ECO:0000256" key="6">
    <source>
        <dbReference type="SAM" id="Coils"/>
    </source>
</evidence>
<feature type="compositionally biased region" description="Acidic residues" evidence="7">
    <location>
        <begin position="473"/>
        <end position="485"/>
    </location>
</feature>
<dbReference type="FunFam" id="1.20.5.170:FF:000002">
    <property type="entry name" value="Type I keratin KA11"/>
    <property type="match status" value="1"/>
</dbReference>
<evidence type="ECO:0000256" key="3">
    <source>
        <dbReference type="ARBA" id="ARBA00022754"/>
    </source>
</evidence>
<proteinExistence type="inferred from homology"/>
<evidence type="ECO:0000256" key="1">
    <source>
        <dbReference type="ARBA" id="ARBA00004496"/>
    </source>
</evidence>
<name>A0A8C6WXT8_9GOBI</name>
<keyword evidence="10" id="KW-1185">Reference proteome</keyword>
<reference evidence="9" key="2">
    <citation type="submission" date="2025-09" db="UniProtKB">
        <authorList>
            <consortium name="Ensembl"/>
        </authorList>
    </citation>
    <scope>IDENTIFICATION</scope>
</reference>
<dbReference type="InterPro" id="IPR050405">
    <property type="entry name" value="Intermediate_filament"/>
</dbReference>
<accession>A0A8C6WXT8</accession>
<keyword evidence="4 6" id="KW-0175">Coiled coil</keyword>
<evidence type="ECO:0000313" key="9">
    <source>
        <dbReference type="Ensembl" id="ENSNMLP00000039866.1"/>
    </source>
</evidence>
<organism evidence="9 10">
    <name type="scientific">Neogobius melanostomus</name>
    <name type="common">round goby</name>
    <dbReference type="NCBI Taxonomy" id="47308"/>
    <lineage>
        <taxon>Eukaryota</taxon>
        <taxon>Metazoa</taxon>
        <taxon>Chordata</taxon>
        <taxon>Craniata</taxon>
        <taxon>Vertebrata</taxon>
        <taxon>Euteleostomi</taxon>
        <taxon>Actinopterygii</taxon>
        <taxon>Neopterygii</taxon>
        <taxon>Teleostei</taxon>
        <taxon>Neoteleostei</taxon>
        <taxon>Acanthomorphata</taxon>
        <taxon>Gobiaria</taxon>
        <taxon>Gobiiformes</taxon>
        <taxon>Gobioidei</taxon>
        <taxon>Gobiidae</taxon>
        <taxon>Benthophilinae</taxon>
        <taxon>Neogobiini</taxon>
        <taxon>Neogobius</taxon>
    </lineage>
</organism>
<dbReference type="InterPro" id="IPR039008">
    <property type="entry name" value="IF_rod_dom"/>
</dbReference>
<evidence type="ECO:0000313" key="10">
    <source>
        <dbReference type="Proteomes" id="UP000694523"/>
    </source>
</evidence>
<dbReference type="PANTHER" id="PTHR45652">
    <property type="entry name" value="GLIAL FIBRILLARY ACIDIC PROTEIN"/>
    <property type="match status" value="1"/>
</dbReference>
<feature type="compositionally biased region" description="Polar residues" evidence="7">
    <location>
        <begin position="440"/>
        <end position="449"/>
    </location>
</feature>
<dbReference type="SMART" id="SM01391">
    <property type="entry name" value="Filament"/>
    <property type="match status" value="1"/>
</dbReference>
<dbReference type="PROSITE" id="PS00226">
    <property type="entry name" value="IF_ROD_1"/>
    <property type="match status" value="1"/>
</dbReference>